<name>Q6MPG4_BDEBA</name>
<sequence length="290" mass="34236">MEYRVGTSGWVYPPWRNTFYPQDLPQKKELFFASRHLSSIEINGSFYSYQKPSTYLHWYSETPEDFVFSVKGPQYITHIRRLKDVEMPLANFFASGVLHLREKLGVFLWQLPPNFVFNPEKEDRLETFFRLLPRTFAEAIKFAEKSERFHDGYPPDLAGIKKQIRHAIEVRHHSFENPEFIKLLRRNNVALVFAETAGKWPYMEDVTSDFLYLRLHGDDSFYKKGYQPEQLRWWAQRLKIWAQGKSPKDSLTLLPPANSSTRDIFVFFDNDLKIKAPQDAEGLMLLLNKS</sequence>
<gene>
    <name evidence="1" type="ordered locus">Bd0891</name>
</gene>
<dbReference type="GeneID" id="93011966"/>
<dbReference type="PANTHER" id="PTHR30348">
    <property type="entry name" value="UNCHARACTERIZED PROTEIN YECE"/>
    <property type="match status" value="1"/>
</dbReference>
<dbReference type="HOGENOM" id="CLU_046519_1_1_7"/>
<dbReference type="InterPro" id="IPR002763">
    <property type="entry name" value="DUF72"/>
</dbReference>
<dbReference type="InterPro" id="IPR036520">
    <property type="entry name" value="UPF0759_sf"/>
</dbReference>
<evidence type="ECO:0000313" key="1">
    <source>
        <dbReference type="EMBL" id="CAE78834.1"/>
    </source>
</evidence>
<dbReference type="AlphaFoldDB" id="Q6MPG4"/>
<dbReference type="Gene3D" id="3.20.20.410">
    <property type="entry name" value="Protein of unknown function UPF0759"/>
    <property type="match status" value="1"/>
</dbReference>
<dbReference type="eggNOG" id="COG1801">
    <property type="taxonomic scope" value="Bacteria"/>
</dbReference>
<organism evidence="1 2">
    <name type="scientific">Bdellovibrio bacteriovorus (strain ATCC 15356 / DSM 50701 / NCIMB 9529 / HD100)</name>
    <dbReference type="NCBI Taxonomy" id="264462"/>
    <lineage>
        <taxon>Bacteria</taxon>
        <taxon>Pseudomonadati</taxon>
        <taxon>Bdellovibrionota</taxon>
        <taxon>Bdellovibrionia</taxon>
        <taxon>Bdellovibrionales</taxon>
        <taxon>Pseudobdellovibrionaceae</taxon>
        <taxon>Bdellovibrio</taxon>
    </lineage>
</organism>
<proteinExistence type="predicted"/>
<keyword evidence="2" id="KW-1185">Reference proteome</keyword>
<dbReference type="SUPFAM" id="SSF117396">
    <property type="entry name" value="TM1631-like"/>
    <property type="match status" value="1"/>
</dbReference>
<evidence type="ECO:0000313" key="2">
    <source>
        <dbReference type="Proteomes" id="UP000008080"/>
    </source>
</evidence>
<accession>Q6MPG4</accession>
<dbReference type="KEGG" id="bba:Bd0891"/>
<evidence type="ECO:0008006" key="3">
    <source>
        <dbReference type="Google" id="ProtNLM"/>
    </source>
</evidence>
<protein>
    <recommendedName>
        <fullName evidence="3">DUF72 domain-containing protein</fullName>
    </recommendedName>
</protein>
<dbReference type="Proteomes" id="UP000008080">
    <property type="component" value="Chromosome"/>
</dbReference>
<dbReference type="PANTHER" id="PTHR30348:SF4">
    <property type="entry name" value="DUF72 DOMAIN-CONTAINING PROTEIN"/>
    <property type="match status" value="1"/>
</dbReference>
<dbReference type="STRING" id="264462.Bd0891"/>
<dbReference type="Pfam" id="PF01904">
    <property type="entry name" value="DUF72"/>
    <property type="match status" value="1"/>
</dbReference>
<dbReference type="EMBL" id="BX842648">
    <property type="protein sequence ID" value="CAE78834.1"/>
    <property type="molecule type" value="Genomic_DNA"/>
</dbReference>
<reference evidence="1 2" key="1">
    <citation type="journal article" date="2004" name="Science">
        <title>A predator unmasked: life cycle of Bdellovibrio bacteriovorus from a genomic perspective.</title>
        <authorList>
            <person name="Rendulic S."/>
            <person name="Jagtap P."/>
            <person name="Rosinus A."/>
            <person name="Eppinger M."/>
            <person name="Baar C."/>
            <person name="Lanz C."/>
            <person name="Keller H."/>
            <person name="Lambert C."/>
            <person name="Evans K.J."/>
            <person name="Goesmann A."/>
            <person name="Meyer F."/>
            <person name="Sockett R.E."/>
            <person name="Schuster S.C."/>
        </authorList>
    </citation>
    <scope>NUCLEOTIDE SEQUENCE [LARGE SCALE GENOMIC DNA]</scope>
    <source>
        <strain evidence="2">ATCC 15356 / DSM 50701 / NCIMB 9529 / HD100</strain>
    </source>
</reference>
<dbReference type="RefSeq" id="WP_011163436.1">
    <property type="nucleotide sequence ID" value="NC_005363.1"/>
</dbReference>